<feature type="transmembrane region" description="Helical" evidence="5">
    <location>
        <begin position="104"/>
        <end position="125"/>
    </location>
</feature>
<feature type="transmembrane region" description="Helical" evidence="5">
    <location>
        <begin position="256"/>
        <end position="276"/>
    </location>
</feature>
<feature type="transmembrane region" description="Helical" evidence="5">
    <location>
        <begin position="62"/>
        <end position="84"/>
    </location>
</feature>
<accession>A0A4P6HFR2</accession>
<feature type="transmembrane region" description="Helical" evidence="5">
    <location>
        <begin position="315"/>
        <end position="332"/>
    </location>
</feature>
<keyword evidence="3 5" id="KW-1133">Transmembrane helix</keyword>
<evidence type="ECO:0000259" key="6">
    <source>
        <dbReference type="Pfam" id="PF01699"/>
    </source>
</evidence>
<feature type="transmembrane region" description="Helical" evidence="5">
    <location>
        <begin position="7"/>
        <end position="25"/>
    </location>
</feature>
<proteinExistence type="predicted"/>
<keyword evidence="2 5" id="KW-0812">Transmembrane</keyword>
<feature type="transmembrane region" description="Helical" evidence="5">
    <location>
        <begin position="31"/>
        <end position="50"/>
    </location>
</feature>
<dbReference type="GO" id="GO:0016020">
    <property type="term" value="C:membrane"/>
    <property type="evidence" value="ECO:0007669"/>
    <property type="project" value="UniProtKB-SubCell"/>
</dbReference>
<keyword evidence="4 5" id="KW-0472">Membrane</keyword>
<dbReference type="InterPro" id="IPR044880">
    <property type="entry name" value="NCX_ion-bd_dom_sf"/>
</dbReference>
<feature type="transmembrane region" description="Helical" evidence="5">
    <location>
        <begin position="137"/>
        <end position="154"/>
    </location>
</feature>
<keyword evidence="8" id="KW-1185">Reference proteome</keyword>
<evidence type="ECO:0000256" key="4">
    <source>
        <dbReference type="ARBA" id="ARBA00023136"/>
    </source>
</evidence>
<evidence type="ECO:0000313" key="8">
    <source>
        <dbReference type="Proteomes" id="UP000293296"/>
    </source>
</evidence>
<dbReference type="Pfam" id="PF01699">
    <property type="entry name" value="Na_Ca_ex"/>
    <property type="match status" value="2"/>
</dbReference>
<name>A0A4P6HFR2_9BACT</name>
<feature type="transmembrane region" description="Helical" evidence="5">
    <location>
        <begin position="283"/>
        <end position="303"/>
    </location>
</feature>
<dbReference type="InterPro" id="IPR004837">
    <property type="entry name" value="NaCa_Exmemb"/>
</dbReference>
<feature type="domain" description="Sodium/calcium exchanger membrane region" evidence="6">
    <location>
        <begin position="207"/>
        <end position="347"/>
    </location>
</feature>
<dbReference type="KEGG" id="dcb:C3Y92_01020"/>
<feature type="transmembrane region" description="Helical" evidence="5">
    <location>
        <begin position="372"/>
        <end position="388"/>
    </location>
</feature>
<gene>
    <name evidence="7" type="ORF">C3Y92_01020</name>
</gene>
<dbReference type="AlphaFoldDB" id="A0A4P6HFR2"/>
<dbReference type="Gene3D" id="1.20.1420.30">
    <property type="entry name" value="NCX, central ion-binding region"/>
    <property type="match status" value="1"/>
</dbReference>
<dbReference type="RefSeq" id="WP_129348651.1">
    <property type="nucleotide sequence ID" value="NZ_CP026538.1"/>
</dbReference>
<evidence type="ECO:0000313" key="7">
    <source>
        <dbReference type="EMBL" id="QAZ65893.1"/>
    </source>
</evidence>
<comment type="subcellular location">
    <subcellularLocation>
        <location evidence="1">Membrane</location>
        <topology evidence="1">Multi-pass membrane protein</topology>
    </subcellularLocation>
</comment>
<sequence length="407" mass="43476">MKKLLPLYIAVAATLPGLFCFLFSVHPSPPATAAIAGAAILGASFLLLWACDVAQNDIPQALALAVVALIAVLPEYAVDMYFTWMAGKHPESDYAHFAIANMTGANRLLIGVAWTLVAFLVWWRTKKPIILEGERRTEVLFLGLATAYAISIPLSGSLTWVDGAVLIGLYVVYIAIAARRECEEPELEGVACVIGALPKGLRRLSTLGLFLFAAGVIVANAEAFSEGLVATGRIFGVNEFLLVQWLAPIASEAPEVIVSVMFALRGMGGLALGSLISSKLNQWTLLVGMIPGVYGVSSGSFAVPIPLDGVQMHEIMLTAAQSLLAVGLLAGLRLDIRGALLLFGLFLGQFLAPAVPEAFWNLFPGHLDGNEVHFLFTFLYIGVFALMLPRTGRHLLALVRPARHSAS</sequence>
<protein>
    <submittedName>
        <fullName evidence="7">Sodium:proton exchanger</fullName>
    </submittedName>
</protein>
<dbReference type="EMBL" id="CP026538">
    <property type="protein sequence ID" value="QAZ65893.1"/>
    <property type="molecule type" value="Genomic_DNA"/>
</dbReference>
<dbReference type="OrthoDB" id="57558at2"/>
<dbReference type="GO" id="GO:0055085">
    <property type="term" value="P:transmembrane transport"/>
    <property type="evidence" value="ECO:0007669"/>
    <property type="project" value="InterPro"/>
</dbReference>
<evidence type="ECO:0000256" key="1">
    <source>
        <dbReference type="ARBA" id="ARBA00004141"/>
    </source>
</evidence>
<feature type="domain" description="Sodium/calcium exchanger membrane region" evidence="6">
    <location>
        <begin position="33"/>
        <end position="177"/>
    </location>
</feature>
<evidence type="ECO:0000256" key="5">
    <source>
        <dbReference type="SAM" id="Phobius"/>
    </source>
</evidence>
<evidence type="ECO:0000256" key="2">
    <source>
        <dbReference type="ARBA" id="ARBA00022692"/>
    </source>
</evidence>
<reference evidence="7 8" key="1">
    <citation type="submission" date="2018-02" db="EMBL/GenBank/DDBJ databases">
        <title>Genome sequence of Desulfovibrio carbinolicus DSM 3852.</title>
        <authorList>
            <person name="Wilbanks E."/>
            <person name="Skennerton C.T."/>
            <person name="Orphan V.J."/>
        </authorList>
    </citation>
    <scope>NUCLEOTIDE SEQUENCE [LARGE SCALE GENOMIC DNA]</scope>
    <source>
        <strain evidence="7 8">DSM 3852</strain>
    </source>
</reference>
<dbReference type="Proteomes" id="UP000293296">
    <property type="component" value="Chromosome"/>
</dbReference>
<evidence type="ECO:0000256" key="3">
    <source>
        <dbReference type="ARBA" id="ARBA00022989"/>
    </source>
</evidence>
<feature type="transmembrane region" description="Helical" evidence="5">
    <location>
        <begin position="339"/>
        <end position="360"/>
    </location>
</feature>
<organism evidence="7 8">
    <name type="scientific">Solidesulfovibrio carbinolicus</name>
    <dbReference type="NCBI Taxonomy" id="296842"/>
    <lineage>
        <taxon>Bacteria</taxon>
        <taxon>Pseudomonadati</taxon>
        <taxon>Thermodesulfobacteriota</taxon>
        <taxon>Desulfovibrionia</taxon>
        <taxon>Desulfovibrionales</taxon>
        <taxon>Desulfovibrionaceae</taxon>
        <taxon>Solidesulfovibrio</taxon>
    </lineage>
</organism>